<dbReference type="Gene3D" id="1.25.40.10">
    <property type="entry name" value="Tetratricopeptide repeat domain"/>
    <property type="match status" value="6"/>
</dbReference>
<dbReference type="EMBL" id="CM035439">
    <property type="protein sequence ID" value="KAH7284316.1"/>
    <property type="molecule type" value="Genomic_DNA"/>
</dbReference>
<dbReference type="InterPro" id="IPR011990">
    <property type="entry name" value="TPR-like_helical_dom_sf"/>
</dbReference>
<evidence type="ECO:0000313" key="4">
    <source>
        <dbReference type="EMBL" id="KAH7284316.1"/>
    </source>
</evidence>
<dbReference type="GO" id="GO:0048731">
    <property type="term" value="P:system development"/>
    <property type="evidence" value="ECO:0007669"/>
    <property type="project" value="UniProtKB-ARBA"/>
</dbReference>
<keyword evidence="1" id="KW-0677">Repeat</keyword>
<dbReference type="OrthoDB" id="185373at2759"/>
<dbReference type="PROSITE" id="PS51375">
    <property type="entry name" value="PPR"/>
    <property type="match status" value="8"/>
</dbReference>
<keyword evidence="5" id="KW-1185">Reference proteome</keyword>
<feature type="repeat" description="PPR" evidence="2">
    <location>
        <begin position="84"/>
        <end position="118"/>
    </location>
</feature>
<feature type="repeat" description="PPR" evidence="2">
    <location>
        <begin position="624"/>
        <end position="659"/>
    </location>
</feature>
<feature type="transmembrane region" description="Helical" evidence="3">
    <location>
        <begin position="955"/>
        <end position="971"/>
    </location>
</feature>
<dbReference type="Pfam" id="PF01535">
    <property type="entry name" value="PPR"/>
    <property type="match status" value="4"/>
</dbReference>
<dbReference type="NCBIfam" id="TIGR00756">
    <property type="entry name" value="PPR"/>
    <property type="match status" value="8"/>
</dbReference>
<dbReference type="Proteomes" id="UP000825935">
    <property type="component" value="Chromosome 34"/>
</dbReference>
<feature type="repeat" description="PPR" evidence="2">
    <location>
        <begin position="185"/>
        <end position="219"/>
    </location>
</feature>
<dbReference type="FunFam" id="1.25.40.10:FF:000351">
    <property type="entry name" value="Pentatricopeptide repeat-containing protein"/>
    <property type="match status" value="1"/>
</dbReference>
<dbReference type="FunFam" id="1.25.40.10:FF:000344">
    <property type="entry name" value="Pentatricopeptide repeat-containing protein"/>
    <property type="match status" value="1"/>
</dbReference>
<name>A0A8T2QKJ0_CERRI</name>
<feature type="repeat" description="PPR" evidence="2">
    <location>
        <begin position="387"/>
        <end position="421"/>
    </location>
</feature>
<feature type="repeat" description="PPR" evidence="2">
    <location>
        <begin position="457"/>
        <end position="487"/>
    </location>
</feature>
<feature type="repeat" description="PPR" evidence="2">
    <location>
        <begin position="286"/>
        <end position="320"/>
    </location>
</feature>
<evidence type="ECO:0008006" key="6">
    <source>
        <dbReference type="Google" id="ProtNLM"/>
    </source>
</evidence>
<dbReference type="FunFam" id="1.25.40.10:FF:000031">
    <property type="entry name" value="Pentatricopeptide repeat-containing protein mitochondrial"/>
    <property type="match status" value="1"/>
</dbReference>
<dbReference type="GO" id="GO:0003723">
    <property type="term" value="F:RNA binding"/>
    <property type="evidence" value="ECO:0007669"/>
    <property type="project" value="InterPro"/>
</dbReference>
<dbReference type="PANTHER" id="PTHR24015">
    <property type="entry name" value="OS07G0578800 PROTEIN-RELATED"/>
    <property type="match status" value="1"/>
</dbReference>
<feature type="repeat" description="PPR" evidence="2">
    <location>
        <begin position="589"/>
        <end position="623"/>
    </location>
</feature>
<organism evidence="4 5">
    <name type="scientific">Ceratopteris richardii</name>
    <name type="common">Triangle waterfern</name>
    <dbReference type="NCBI Taxonomy" id="49495"/>
    <lineage>
        <taxon>Eukaryota</taxon>
        <taxon>Viridiplantae</taxon>
        <taxon>Streptophyta</taxon>
        <taxon>Embryophyta</taxon>
        <taxon>Tracheophyta</taxon>
        <taxon>Polypodiopsida</taxon>
        <taxon>Polypodiidae</taxon>
        <taxon>Polypodiales</taxon>
        <taxon>Pteridineae</taxon>
        <taxon>Pteridaceae</taxon>
        <taxon>Parkerioideae</taxon>
        <taxon>Ceratopteris</taxon>
    </lineage>
</organism>
<dbReference type="FunFam" id="1.25.40.10:FF:000158">
    <property type="entry name" value="pentatricopeptide repeat-containing protein At2g33680"/>
    <property type="match status" value="1"/>
</dbReference>
<feature type="transmembrane region" description="Helical" evidence="3">
    <location>
        <begin position="923"/>
        <end position="948"/>
    </location>
</feature>
<proteinExistence type="predicted"/>
<evidence type="ECO:0000256" key="2">
    <source>
        <dbReference type="PROSITE-ProRule" id="PRU00708"/>
    </source>
</evidence>
<comment type="caution">
    <text evidence="4">The sequence shown here is derived from an EMBL/GenBank/DDBJ whole genome shotgun (WGS) entry which is preliminary data.</text>
</comment>
<keyword evidence="3" id="KW-0812">Transmembrane</keyword>
<gene>
    <name evidence="4" type="ORF">KP509_34G048600</name>
</gene>
<sequence>MPEPSGFHEVQSALAAPIKYIYPSTLKACGDLGNSQQGRIIHDCILREKLETDVVISSALIDMYCKCRCLQEAHSLFNRQQNKNIVTWGALIAGYAQHGYYFSAASLFTSMVAEGIKANRVTILSVLKACTSAGSLVTGRVWHDQCIRYGFESDLAIGNTVVAIYSKYGSLEEAEKIFDDLKGKNVVSWCAMIAGHMQCGQYSLALGLFERMFSEGLKPNSFVFSSALKACGSINAMKQGRIVHDQIIRNMLESDIVIGSSLTDIYAETGHLYEAQYLFDKLKRRNIVSWNVMISGYVHHMQFRQALSLFAKMNLENVKPNKATYLYLLKVCGDTGCIENGNILYCHILESCIQMDEVIGSSLIEMYVMCGGLEEACVAFQRLPKQNVITWSAIIQAHTSHGHDLQALELFEKMQEDGIEPDKVTFLCLLKAIAILEMEDQGALVHSRILVAGLECDVMVANSLVHMYCSCGMIDSACYIFDKMSLRDTASWGAVIMAHSARGNATDAFGYFKLMHQEGMKPDRVTLLCMLKSCAAIGALEQGKLLHDYVCQNEADTEVSIGNALIDMYARIGSIEDSYKVFSTLTRPDIISWGAMISGYAEYGYFELAWECMQRMEKQGLCPNSIVFTSILSACGRLGNLDAGHRYFSLMVKHYGIKPTFEHVNCVADLFGHSGCLEEAMHLLQSVPGQPDLTGWISLLTACRTHCNRSLGQRSFNGISQQDSSFAIGYNLLADVNADVHDCIASYRLHEARVRTKAWKILGKAELEMVGDTHEFIVGDKVHPSHDSICSKLENLREEMLAEGYFPRVGSIESKGDGSPHYNQTLSEVQVNRAKSNINLMCTTKFSASSSICRSAHKEKTKEVCNSNRDSQNQYTSPYYNTTWDSNMENFFLSRCIIRDSRLAISSQALPIRKKLGPCHQKLIQLSSSVLFVALFHSSLLLRVLLICREQLRKFIIGLLVIKISMFYVSLPSPPLFFRKPLFSLAFLSLLPRIQKMIALDVLASLCQGRIYTYNLLAEFHFSFYMILETSKDTPVSMLILFH</sequence>
<keyword evidence="3" id="KW-1133">Transmembrane helix</keyword>
<protein>
    <recommendedName>
        <fullName evidence="6">Pentatricopeptide repeat-containing protein</fullName>
    </recommendedName>
</protein>
<accession>A0A8T2QKJ0</accession>
<reference evidence="4" key="1">
    <citation type="submission" date="2021-08" db="EMBL/GenBank/DDBJ databases">
        <title>WGS assembly of Ceratopteris richardii.</title>
        <authorList>
            <person name="Marchant D.B."/>
            <person name="Chen G."/>
            <person name="Jenkins J."/>
            <person name="Shu S."/>
            <person name="Leebens-Mack J."/>
            <person name="Grimwood J."/>
            <person name="Schmutz J."/>
            <person name="Soltis P."/>
            <person name="Soltis D."/>
            <person name="Chen Z.-H."/>
        </authorList>
    </citation>
    <scope>NUCLEOTIDE SEQUENCE</scope>
    <source>
        <strain evidence="4">Whitten #5841</strain>
        <tissue evidence="4">Leaf</tissue>
    </source>
</reference>
<evidence type="ECO:0000256" key="3">
    <source>
        <dbReference type="SAM" id="Phobius"/>
    </source>
</evidence>
<feature type="repeat" description="PPR" evidence="2">
    <location>
        <begin position="488"/>
        <end position="522"/>
    </location>
</feature>
<dbReference type="GO" id="GO:0009451">
    <property type="term" value="P:RNA modification"/>
    <property type="evidence" value="ECO:0007669"/>
    <property type="project" value="InterPro"/>
</dbReference>
<dbReference type="Pfam" id="PF13041">
    <property type="entry name" value="PPR_2"/>
    <property type="match status" value="4"/>
</dbReference>
<dbReference type="InterPro" id="IPR046960">
    <property type="entry name" value="PPR_At4g14850-like_plant"/>
</dbReference>
<dbReference type="FunFam" id="1.25.40.10:FF:000073">
    <property type="entry name" value="Pentatricopeptide repeat-containing protein chloroplastic"/>
    <property type="match status" value="1"/>
</dbReference>
<evidence type="ECO:0000313" key="5">
    <source>
        <dbReference type="Proteomes" id="UP000825935"/>
    </source>
</evidence>
<dbReference type="AlphaFoldDB" id="A0A8T2QKJ0"/>
<keyword evidence="3" id="KW-0472">Membrane</keyword>
<dbReference type="InterPro" id="IPR002885">
    <property type="entry name" value="PPR_rpt"/>
</dbReference>
<dbReference type="PANTHER" id="PTHR24015:SF548">
    <property type="entry name" value="OS08G0340900 PROTEIN"/>
    <property type="match status" value="1"/>
</dbReference>
<evidence type="ECO:0000256" key="1">
    <source>
        <dbReference type="ARBA" id="ARBA00022737"/>
    </source>
</evidence>